<dbReference type="RefSeq" id="WP_211936818.1">
    <property type="nucleotide sequence ID" value="NZ_CP073078.1"/>
</dbReference>
<protein>
    <submittedName>
        <fullName evidence="1">Uncharacterized protein</fullName>
    </submittedName>
</protein>
<sequence length="244" mass="26336">MLAGRADADHYLHVTFATQCLRTWKILPRLALDLVILGRKRSSFRHYERYRCPNLSGCSHEWSVLMARLRHFCLAMAGVAGGSAILLAAPGAGAAGADRAQVLKSLVDCRGIADSAARLACYDKAAADIDKAEAGGDIVVVDRQQARAARRQAFGFNLPTLSIFDKAATKEELNAIDGKVASAGHDATGRWVISLEDGSVWHEIGDQEPNLDPRPGKAAHISRGSLGSYFIKIDGVSTRVKRDQ</sequence>
<keyword evidence="2" id="KW-1185">Reference proteome</keyword>
<name>A0A975FWM7_9CAUL</name>
<reference evidence="1" key="1">
    <citation type="submission" date="2021-04" db="EMBL/GenBank/DDBJ databases">
        <title>The complete genome sequence of Caulobacter sp. S6.</title>
        <authorList>
            <person name="Tang Y."/>
            <person name="Ouyang W."/>
            <person name="Liu Q."/>
            <person name="Huang B."/>
            <person name="Guo Z."/>
            <person name="Lei P."/>
        </authorList>
    </citation>
    <scope>NUCLEOTIDE SEQUENCE</scope>
    <source>
        <strain evidence="1">S6</strain>
    </source>
</reference>
<evidence type="ECO:0000313" key="2">
    <source>
        <dbReference type="Proteomes" id="UP000676409"/>
    </source>
</evidence>
<accession>A0A975FWM7</accession>
<dbReference type="KEGG" id="caul:KCG34_17020"/>
<dbReference type="EMBL" id="CP073078">
    <property type="protein sequence ID" value="QUD86765.1"/>
    <property type="molecule type" value="Genomic_DNA"/>
</dbReference>
<proteinExistence type="predicted"/>
<organism evidence="1 2">
    <name type="scientific">Phenylobacterium montanum</name>
    <dbReference type="NCBI Taxonomy" id="2823693"/>
    <lineage>
        <taxon>Bacteria</taxon>
        <taxon>Pseudomonadati</taxon>
        <taxon>Pseudomonadota</taxon>
        <taxon>Alphaproteobacteria</taxon>
        <taxon>Caulobacterales</taxon>
        <taxon>Caulobacteraceae</taxon>
        <taxon>Phenylobacterium</taxon>
    </lineage>
</organism>
<gene>
    <name evidence="1" type="ORF">KCG34_17020</name>
</gene>
<dbReference type="Proteomes" id="UP000676409">
    <property type="component" value="Chromosome"/>
</dbReference>
<dbReference type="AlphaFoldDB" id="A0A975FWM7"/>
<evidence type="ECO:0000313" key="1">
    <source>
        <dbReference type="EMBL" id="QUD86765.1"/>
    </source>
</evidence>